<keyword evidence="5" id="KW-1185">Reference proteome</keyword>
<protein>
    <submittedName>
        <fullName evidence="4">Efflux RND transporter periplasmic adaptor subunit</fullName>
    </submittedName>
</protein>
<feature type="coiled-coil region" evidence="2">
    <location>
        <begin position="121"/>
        <end position="179"/>
    </location>
</feature>
<evidence type="ECO:0000313" key="4">
    <source>
        <dbReference type="EMBL" id="MCT7376569.1"/>
    </source>
</evidence>
<organism evidence="4 5">
    <name type="scientific">Chelativorans salis</name>
    <dbReference type="NCBI Taxonomy" id="2978478"/>
    <lineage>
        <taxon>Bacteria</taxon>
        <taxon>Pseudomonadati</taxon>
        <taxon>Pseudomonadota</taxon>
        <taxon>Alphaproteobacteria</taxon>
        <taxon>Hyphomicrobiales</taxon>
        <taxon>Phyllobacteriaceae</taxon>
        <taxon>Chelativorans</taxon>
    </lineage>
</organism>
<feature type="domain" description="CusB-like beta-barrel" evidence="3">
    <location>
        <begin position="217"/>
        <end position="285"/>
    </location>
</feature>
<dbReference type="PANTHER" id="PTHR30469">
    <property type="entry name" value="MULTIDRUG RESISTANCE PROTEIN MDTA"/>
    <property type="match status" value="1"/>
</dbReference>
<reference evidence="4 5" key="1">
    <citation type="submission" date="2022-09" db="EMBL/GenBank/DDBJ databases">
        <title>Chelativorans salina sp. nov., a novel slightly halophilic bacterium isolated from a saline lake sediment enrichment.</title>
        <authorList>
            <person name="Gao L."/>
            <person name="Fang B.-Z."/>
            <person name="Li W.-J."/>
        </authorList>
    </citation>
    <scope>NUCLEOTIDE SEQUENCE [LARGE SCALE GENOMIC DNA]</scope>
    <source>
        <strain evidence="4 5">EGI FJ00035</strain>
    </source>
</reference>
<gene>
    <name evidence="4" type="ORF">N5A92_16160</name>
</gene>
<dbReference type="EMBL" id="JAOCZP010000004">
    <property type="protein sequence ID" value="MCT7376569.1"/>
    <property type="molecule type" value="Genomic_DNA"/>
</dbReference>
<keyword evidence="2" id="KW-0175">Coiled coil</keyword>
<dbReference type="NCBIfam" id="TIGR01730">
    <property type="entry name" value="RND_mfp"/>
    <property type="match status" value="1"/>
</dbReference>
<evidence type="ECO:0000256" key="2">
    <source>
        <dbReference type="SAM" id="Coils"/>
    </source>
</evidence>
<dbReference type="SUPFAM" id="SSF111369">
    <property type="entry name" value="HlyD-like secretion proteins"/>
    <property type="match status" value="1"/>
</dbReference>
<name>A0ABT2LQ61_9HYPH</name>
<dbReference type="Gene3D" id="2.40.50.100">
    <property type="match status" value="1"/>
</dbReference>
<dbReference type="InterPro" id="IPR006143">
    <property type="entry name" value="RND_pump_MFP"/>
</dbReference>
<accession>A0ABT2LQ61</accession>
<dbReference type="Gene3D" id="1.10.287.470">
    <property type="entry name" value="Helix hairpin bin"/>
    <property type="match status" value="1"/>
</dbReference>
<sequence>MPKIKFHKVAAIIVLVATAAWIATGKFSSVGSASQEAEATRTAEAEQERPSVLRTVQVVVPSRVEHARTIRVSGQTEADKQTVLAARSAGIVEELPFSEGDVVKEGDLVLRLETEGKRAAVESARQTLAQREAEAAAAERLAQSGNIAALKLDEASSAVANARSALETAEAELDRVTVRAPFSGIIDQVHTEEGSSLMQGAEVVTLLKLDPILAVGEVSEHDLGNIQRGDEAEVRLVNGETLHGTIRHMRRAASPQTRTYRIEVAINNPDGRIPAGMTAEINVLAQKVETVALPRSVVTLNAKGELGVRAVDPSGKVDFYPIDIVDDTPQALYLAGIPSDARIIVAGQDLVADGETVNIETVDGSTLGNLAGSPAMQKAMQQ</sequence>
<dbReference type="RefSeq" id="WP_260904613.1">
    <property type="nucleotide sequence ID" value="NZ_JAOCZP010000004.1"/>
</dbReference>
<dbReference type="Pfam" id="PF25954">
    <property type="entry name" value="Beta-barrel_RND_2"/>
    <property type="match status" value="1"/>
</dbReference>
<comment type="similarity">
    <text evidence="1">Belongs to the membrane fusion protein (MFP) (TC 8.A.1) family.</text>
</comment>
<evidence type="ECO:0000259" key="3">
    <source>
        <dbReference type="Pfam" id="PF25954"/>
    </source>
</evidence>
<comment type="caution">
    <text evidence="4">The sequence shown here is derived from an EMBL/GenBank/DDBJ whole genome shotgun (WGS) entry which is preliminary data.</text>
</comment>
<dbReference type="Gene3D" id="2.40.420.20">
    <property type="match status" value="1"/>
</dbReference>
<dbReference type="Proteomes" id="UP001320831">
    <property type="component" value="Unassembled WGS sequence"/>
</dbReference>
<dbReference type="Gene3D" id="2.40.30.170">
    <property type="match status" value="1"/>
</dbReference>
<dbReference type="InterPro" id="IPR058792">
    <property type="entry name" value="Beta-barrel_RND_2"/>
</dbReference>
<evidence type="ECO:0000313" key="5">
    <source>
        <dbReference type="Proteomes" id="UP001320831"/>
    </source>
</evidence>
<proteinExistence type="inferred from homology"/>
<evidence type="ECO:0000256" key="1">
    <source>
        <dbReference type="ARBA" id="ARBA00009477"/>
    </source>
</evidence>